<dbReference type="EMBL" id="JAZBJZ010000031">
    <property type="protein sequence ID" value="MEE3717026.1"/>
    <property type="molecule type" value="Genomic_DNA"/>
</dbReference>
<comment type="caution">
    <text evidence="1">The sequence shown here is derived from an EMBL/GenBank/DDBJ whole genome shotgun (WGS) entry which is preliminary data.</text>
</comment>
<organism evidence="1 2">
    <name type="scientific">Tumidithrix elongata BACA0141</name>
    <dbReference type="NCBI Taxonomy" id="2716417"/>
    <lineage>
        <taxon>Bacteria</taxon>
        <taxon>Bacillati</taxon>
        <taxon>Cyanobacteriota</taxon>
        <taxon>Cyanophyceae</taxon>
        <taxon>Pseudanabaenales</taxon>
        <taxon>Pseudanabaenaceae</taxon>
        <taxon>Tumidithrix</taxon>
        <taxon>Tumidithrix elongata</taxon>
    </lineage>
</organism>
<reference evidence="1" key="1">
    <citation type="submission" date="2024-01" db="EMBL/GenBank/DDBJ databases">
        <title>Bank of Algae and Cyanobacteria of the Azores (BACA) strain genomes.</title>
        <authorList>
            <person name="Luz R."/>
            <person name="Cordeiro R."/>
            <person name="Fonseca A."/>
            <person name="Goncalves V."/>
        </authorList>
    </citation>
    <scope>NUCLEOTIDE SEQUENCE</scope>
    <source>
        <strain evidence="1">BACA0141</strain>
    </source>
</reference>
<keyword evidence="2" id="KW-1185">Reference proteome</keyword>
<dbReference type="SUPFAM" id="SSF51905">
    <property type="entry name" value="FAD/NAD(P)-binding domain"/>
    <property type="match status" value="1"/>
</dbReference>
<dbReference type="PANTHER" id="PTHR32098">
    <property type="entry name" value="LYCOPENE BETA/EPSILON CYCLASE PROTEIN"/>
    <property type="match status" value="1"/>
</dbReference>
<dbReference type="Proteomes" id="UP001333818">
    <property type="component" value="Unassembled WGS sequence"/>
</dbReference>
<gene>
    <name evidence="1" type="ORF">V2H45_09740</name>
</gene>
<evidence type="ECO:0000313" key="1">
    <source>
        <dbReference type="EMBL" id="MEE3717026.1"/>
    </source>
</evidence>
<accession>A0AAW9PW23</accession>
<evidence type="ECO:0000313" key="2">
    <source>
        <dbReference type="Proteomes" id="UP001333818"/>
    </source>
</evidence>
<name>A0AAW9PW23_9CYAN</name>
<dbReference type="InterPro" id="IPR036188">
    <property type="entry name" value="FAD/NAD-bd_sf"/>
</dbReference>
<dbReference type="AlphaFoldDB" id="A0AAW9PW23"/>
<protein>
    <submittedName>
        <fullName evidence="1">FAD-binding oxidoreductase</fullName>
    </submittedName>
</protein>
<dbReference type="PANTHER" id="PTHR32098:SF5">
    <property type="entry name" value="LYCOPENE BETA_EPSILON CYCLASE PROTEIN"/>
    <property type="match status" value="1"/>
</dbReference>
<sequence>MDRFWLSYRETVHSSKQNPSVISESDTLLVENDFDVAIAGGTLGIFIGCALQLRGWRVLVIEQGILKGREQEWNISRPELEAFLALDLLTSHELEQAIATEYNPGRVGFHQGIELWVRDVLNIGVDPVFLLATLKAKFLAHGGILLENMGFQQAIAHPNGIEIEVAHKSNGEKLKITARLLLDAMGHFSAIARQARIENRQRTKPEGVCMVVGSCAQGIPAKAYGDLIYTFAPIQNQCQYFWEAFPAKEGRTTYLFTYVDADLARPSFSQLFADYLHWLPQYQDVELEALKFKRTLFGFFPSYQQTPLQTAWHRILQVGDSSGSQSPLSFGGFGAMVRHLTRLTNGIDAALSGNFLSRNDLRSLQPYQPSLSVTWLFQKTMSVGINQKIEGNAINYLLSTVFASMQKLGDPVLKPFLQDVVQFPALSQTMLSMAIADPVLVTKIVTQVGIPPLLDWMQHYMNLGRYSLLDRLGKSLEPTFENLLPEQRYYWQRWYDQWKYGSGGDYHS</sequence>
<dbReference type="Gene3D" id="3.50.50.60">
    <property type="entry name" value="FAD/NAD(P)-binding domain"/>
    <property type="match status" value="1"/>
</dbReference>
<proteinExistence type="predicted"/>